<gene>
    <name evidence="2" type="ORF">BDV98DRAFT_567756</name>
</gene>
<evidence type="ECO:0000256" key="1">
    <source>
        <dbReference type="SAM" id="SignalP"/>
    </source>
</evidence>
<reference evidence="2 3" key="1">
    <citation type="journal article" date="2019" name="Nat. Ecol. Evol.">
        <title>Megaphylogeny resolves global patterns of mushroom evolution.</title>
        <authorList>
            <person name="Varga T."/>
            <person name="Krizsan K."/>
            <person name="Foldi C."/>
            <person name="Dima B."/>
            <person name="Sanchez-Garcia M."/>
            <person name="Sanchez-Ramirez S."/>
            <person name="Szollosi G.J."/>
            <person name="Szarkandi J.G."/>
            <person name="Papp V."/>
            <person name="Albert L."/>
            <person name="Andreopoulos W."/>
            <person name="Angelini C."/>
            <person name="Antonin V."/>
            <person name="Barry K.W."/>
            <person name="Bougher N.L."/>
            <person name="Buchanan P."/>
            <person name="Buyck B."/>
            <person name="Bense V."/>
            <person name="Catcheside P."/>
            <person name="Chovatia M."/>
            <person name="Cooper J."/>
            <person name="Damon W."/>
            <person name="Desjardin D."/>
            <person name="Finy P."/>
            <person name="Geml J."/>
            <person name="Haridas S."/>
            <person name="Hughes K."/>
            <person name="Justo A."/>
            <person name="Karasinski D."/>
            <person name="Kautmanova I."/>
            <person name="Kiss B."/>
            <person name="Kocsube S."/>
            <person name="Kotiranta H."/>
            <person name="LaButti K.M."/>
            <person name="Lechner B.E."/>
            <person name="Liimatainen K."/>
            <person name="Lipzen A."/>
            <person name="Lukacs Z."/>
            <person name="Mihaltcheva S."/>
            <person name="Morgado L.N."/>
            <person name="Niskanen T."/>
            <person name="Noordeloos M.E."/>
            <person name="Ohm R.A."/>
            <person name="Ortiz-Santana B."/>
            <person name="Ovrebo C."/>
            <person name="Racz N."/>
            <person name="Riley R."/>
            <person name="Savchenko A."/>
            <person name="Shiryaev A."/>
            <person name="Soop K."/>
            <person name="Spirin V."/>
            <person name="Szebenyi C."/>
            <person name="Tomsovsky M."/>
            <person name="Tulloss R.E."/>
            <person name="Uehling J."/>
            <person name="Grigoriev I.V."/>
            <person name="Vagvolgyi C."/>
            <person name="Papp T."/>
            <person name="Martin F.M."/>
            <person name="Miettinen O."/>
            <person name="Hibbett D.S."/>
            <person name="Nagy L.G."/>
        </authorList>
    </citation>
    <scope>NUCLEOTIDE SEQUENCE [LARGE SCALE GENOMIC DNA]</scope>
    <source>
        <strain evidence="2 3">CBS 309.79</strain>
    </source>
</reference>
<sequence length="59" mass="6912">MRVLMLFFGRCFVFISCCTLSRVRDVCVCVCFPAEIPYLSYMAMTMSSRVPRRSQFSRL</sequence>
<keyword evidence="1" id="KW-0732">Signal</keyword>
<feature type="chain" id="PRO_5022953959" description="Secreted protein" evidence="1">
    <location>
        <begin position="18"/>
        <end position="59"/>
    </location>
</feature>
<protein>
    <recommendedName>
        <fullName evidence="4">Secreted protein</fullName>
    </recommendedName>
</protein>
<dbReference type="EMBL" id="ML178825">
    <property type="protein sequence ID" value="TFL01225.1"/>
    <property type="molecule type" value="Genomic_DNA"/>
</dbReference>
<organism evidence="2 3">
    <name type="scientific">Pterulicium gracile</name>
    <dbReference type="NCBI Taxonomy" id="1884261"/>
    <lineage>
        <taxon>Eukaryota</taxon>
        <taxon>Fungi</taxon>
        <taxon>Dikarya</taxon>
        <taxon>Basidiomycota</taxon>
        <taxon>Agaricomycotina</taxon>
        <taxon>Agaricomycetes</taxon>
        <taxon>Agaricomycetidae</taxon>
        <taxon>Agaricales</taxon>
        <taxon>Pleurotineae</taxon>
        <taxon>Pterulaceae</taxon>
        <taxon>Pterulicium</taxon>
    </lineage>
</organism>
<evidence type="ECO:0008006" key="4">
    <source>
        <dbReference type="Google" id="ProtNLM"/>
    </source>
</evidence>
<feature type="signal peptide" evidence="1">
    <location>
        <begin position="1"/>
        <end position="17"/>
    </location>
</feature>
<dbReference type="Proteomes" id="UP000305067">
    <property type="component" value="Unassembled WGS sequence"/>
</dbReference>
<evidence type="ECO:0000313" key="2">
    <source>
        <dbReference type="EMBL" id="TFL01225.1"/>
    </source>
</evidence>
<accession>A0A5C3QGM9</accession>
<proteinExistence type="predicted"/>
<evidence type="ECO:0000313" key="3">
    <source>
        <dbReference type="Proteomes" id="UP000305067"/>
    </source>
</evidence>
<keyword evidence="3" id="KW-1185">Reference proteome</keyword>
<dbReference type="AlphaFoldDB" id="A0A5C3QGM9"/>
<name>A0A5C3QGM9_9AGAR</name>